<keyword evidence="6" id="KW-0539">Nucleus</keyword>
<proteinExistence type="inferred from homology"/>
<evidence type="ECO:0000256" key="11">
    <source>
        <dbReference type="ARBA" id="ARBA00075330"/>
    </source>
</evidence>
<dbReference type="PANTHER" id="PTHR45875">
    <property type="entry name" value="METHYLTRANSFERASE N6AMT1"/>
    <property type="match status" value="1"/>
</dbReference>
<evidence type="ECO:0000256" key="5">
    <source>
        <dbReference type="ARBA" id="ARBA00022691"/>
    </source>
</evidence>
<evidence type="ECO:0000256" key="3">
    <source>
        <dbReference type="ARBA" id="ARBA00022603"/>
    </source>
</evidence>
<evidence type="ECO:0000256" key="7">
    <source>
        <dbReference type="ARBA" id="ARBA00048619"/>
    </source>
</evidence>
<evidence type="ECO:0000256" key="10">
    <source>
        <dbReference type="ARBA" id="ARBA00062344"/>
    </source>
</evidence>
<dbReference type="SUPFAM" id="SSF53335">
    <property type="entry name" value="S-adenosyl-L-methionine-dependent methyltransferases"/>
    <property type="match status" value="1"/>
</dbReference>
<dbReference type="GO" id="GO:0005634">
    <property type="term" value="C:nucleus"/>
    <property type="evidence" value="ECO:0007669"/>
    <property type="project" value="UniProtKB-SubCell"/>
</dbReference>
<reference evidence="17" key="1">
    <citation type="submission" date="2018-10" db="EMBL/GenBank/DDBJ databases">
        <title>Transcriptome assembly of Aceria tosichella (Wheat curl mite) Type 2.</title>
        <authorList>
            <person name="Scully E.D."/>
            <person name="Geib S.M."/>
            <person name="Palmer N.A."/>
            <person name="Gupta A.K."/>
            <person name="Sarath G."/>
            <person name="Tatineni S."/>
        </authorList>
    </citation>
    <scope>NUCLEOTIDE SEQUENCE</scope>
    <source>
        <strain evidence="17">LincolnNE</strain>
    </source>
</reference>
<name>A0A6G1SAL7_9ACAR</name>
<keyword evidence="4 17" id="KW-0808">Transferase</keyword>
<evidence type="ECO:0000256" key="6">
    <source>
        <dbReference type="ARBA" id="ARBA00023242"/>
    </source>
</evidence>
<comment type="function">
    <text evidence="9">Methyltransferase that can methylate proteins and, to a lower extent, arsenic. Catalytic subunit of a heterodimer with TRMT112, which monomethylates 'Lys-12' of histone H4 (H4K12me1), a modification present at the promoters of numerous genes encoding cell cycle regulators. Catalytic subunit of a heterodimer with TRMT112, which catalyzes N5-methylation of Glu residue of proteins with a Gly-Gln-Xaa-Xaa-Xaa-Arg motif. Methylates ETF1 on 'Gln-185'; ETF1 needs to be complexed to ERF3 in its GTP-bound form to be efficiently methylated. May also play a role in the modulation of arsenic-induced toxicity by mediating the conversion of monomethylarsonous acid (3+) into the less toxic dimethylarsonic acid. It however only plays a limited role in arsenic metabolism compared with AS3MT.</text>
</comment>
<dbReference type="GO" id="GO:0036009">
    <property type="term" value="F:protein-glutamine N-methyltransferase activity"/>
    <property type="evidence" value="ECO:0007669"/>
    <property type="project" value="UniProtKB-ARBA"/>
</dbReference>
<comment type="subcellular location">
    <subcellularLocation>
        <location evidence="1">Nucleus</location>
    </subcellularLocation>
</comment>
<dbReference type="InterPro" id="IPR029063">
    <property type="entry name" value="SAM-dependent_MTases_sf"/>
</dbReference>
<dbReference type="EMBL" id="GGYP01002490">
    <property type="protein sequence ID" value="MDE47261.1"/>
    <property type="molecule type" value="Transcribed_RNA"/>
</dbReference>
<dbReference type="GO" id="GO:0003676">
    <property type="term" value="F:nucleic acid binding"/>
    <property type="evidence" value="ECO:0007669"/>
    <property type="project" value="InterPro"/>
</dbReference>
<evidence type="ECO:0000313" key="17">
    <source>
        <dbReference type="EMBL" id="MDE47261.1"/>
    </source>
</evidence>
<evidence type="ECO:0000256" key="15">
    <source>
        <dbReference type="ARBA" id="ARBA00093624"/>
    </source>
</evidence>
<dbReference type="PROSITE" id="PS00092">
    <property type="entry name" value="N6_MTASE"/>
    <property type="match status" value="1"/>
</dbReference>
<dbReference type="Gene3D" id="3.40.50.150">
    <property type="entry name" value="Vaccinia Virus protein VP39"/>
    <property type="match status" value="1"/>
</dbReference>
<dbReference type="GO" id="GO:0035657">
    <property type="term" value="C:eRF1 methyltransferase complex"/>
    <property type="evidence" value="ECO:0007669"/>
    <property type="project" value="TreeGrafter"/>
</dbReference>
<comment type="catalytic activity">
    <reaction evidence="7">
        <text>L-lysyl-[histone] + S-adenosyl-L-methionine = N(6)-methyl-L-lysyl-[histone] + S-adenosyl-L-homocysteine + H(+)</text>
        <dbReference type="Rhea" id="RHEA:10024"/>
        <dbReference type="Rhea" id="RHEA-COMP:9845"/>
        <dbReference type="Rhea" id="RHEA-COMP:9846"/>
        <dbReference type="ChEBI" id="CHEBI:15378"/>
        <dbReference type="ChEBI" id="CHEBI:29969"/>
        <dbReference type="ChEBI" id="CHEBI:57856"/>
        <dbReference type="ChEBI" id="CHEBI:59789"/>
        <dbReference type="ChEBI" id="CHEBI:61929"/>
    </reaction>
    <physiologicalReaction direction="left-to-right" evidence="7">
        <dbReference type="Rhea" id="RHEA:10025"/>
    </physiologicalReaction>
</comment>
<evidence type="ECO:0000256" key="2">
    <source>
        <dbReference type="ARBA" id="ARBA00006149"/>
    </source>
</evidence>
<evidence type="ECO:0000256" key="16">
    <source>
        <dbReference type="ARBA" id="ARBA00093667"/>
    </source>
</evidence>
<gene>
    <name evidence="17" type="primary">N6AMT1</name>
    <name evidence="17" type="ORF">g.10611</name>
</gene>
<evidence type="ECO:0000256" key="14">
    <source>
        <dbReference type="ARBA" id="ARBA00083337"/>
    </source>
</evidence>
<keyword evidence="5" id="KW-0949">S-adenosyl-L-methionine</keyword>
<evidence type="ECO:0000256" key="4">
    <source>
        <dbReference type="ARBA" id="ARBA00022679"/>
    </source>
</evidence>
<evidence type="ECO:0000256" key="9">
    <source>
        <dbReference type="ARBA" id="ARBA00053180"/>
    </source>
</evidence>
<dbReference type="GO" id="GO:0032259">
    <property type="term" value="P:methylation"/>
    <property type="evidence" value="ECO:0007669"/>
    <property type="project" value="UniProtKB-KW"/>
</dbReference>
<organism evidence="17">
    <name type="scientific">Aceria tosichella</name>
    <name type="common">wheat curl mite</name>
    <dbReference type="NCBI Taxonomy" id="561515"/>
    <lineage>
        <taxon>Eukaryota</taxon>
        <taxon>Metazoa</taxon>
        <taxon>Ecdysozoa</taxon>
        <taxon>Arthropoda</taxon>
        <taxon>Chelicerata</taxon>
        <taxon>Arachnida</taxon>
        <taxon>Acari</taxon>
        <taxon>Acariformes</taxon>
        <taxon>Trombidiformes</taxon>
        <taxon>Prostigmata</taxon>
        <taxon>Eupodina</taxon>
        <taxon>Eriophyoidea</taxon>
        <taxon>Eriophyidae</taxon>
        <taxon>Eriophyinae</taxon>
        <taxon>Aceriini</taxon>
        <taxon>Aceria</taxon>
    </lineage>
</organism>
<dbReference type="InterPro" id="IPR002052">
    <property type="entry name" value="DNA_methylase_N6_adenine_CS"/>
</dbReference>
<keyword evidence="3 17" id="KW-0489">Methyltransferase</keyword>
<evidence type="ECO:0000256" key="1">
    <source>
        <dbReference type="ARBA" id="ARBA00004123"/>
    </source>
</evidence>
<evidence type="ECO:0000256" key="8">
    <source>
        <dbReference type="ARBA" id="ARBA00050903"/>
    </source>
</evidence>
<accession>A0A6G1SAL7</accession>
<dbReference type="InterPro" id="IPR004557">
    <property type="entry name" value="PrmC-related"/>
</dbReference>
<evidence type="ECO:0000256" key="12">
    <source>
        <dbReference type="ARBA" id="ARBA00076540"/>
    </source>
</evidence>
<dbReference type="AlphaFoldDB" id="A0A6G1SAL7"/>
<comment type="subunit">
    <text evidence="10">Heterodimer; heterodimerization with TRMT112 is required for S-adenosyl-L-methionine-binding.</text>
</comment>
<dbReference type="PANTHER" id="PTHR45875:SF1">
    <property type="entry name" value="METHYLTRANSFERASE N6AMT1"/>
    <property type="match status" value="1"/>
</dbReference>
<dbReference type="NCBIfam" id="TIGR00537">
    <property type="entry name" value="hemK_rel_arch"/>
    <property type="match status" value="1"/>
</dbReference>
<dbReference type="FunFam" id="3.40.50.150:FF:000077">
    <property type="entry name" value="HemK methyltransferase family member 2"/>
    <property type="match status" value="1"/>
</dbReference>
<dbReference type="InterPro" id="IPR052190">
    <property type="entry name" value="Euk-Arch_PrmC-MTase"/>
</dbReference>
<comment type="catalytic activity">
    <reaction evidence="8">
        <text>methylarsonous acid + S-adenosyl-L-methionine = dimethylarsinate + S-adenosyl-L-homocysteine + 2 H(+)</text>
        <dbReference type="Rhea" id="RHEA:11684"/>
        <dbReference type="ChEBI" id="CHEBI:15378"/>
        <dbReference type="ChEBI" id="CHEBI:16223"/>
        <dbReference type="ChEBI" id="CHEBI:17826"/>
        <dbReference type="ChEBI" id="CHEBI:57856"/>
        <dbReference type="ChEBI" id="CHEBI:59789"/>
    </reaction>
</comment>
<comment type="similarity">
    <text evidence="2">Belongs to the eukaryotic/archaeal PrmC-related family.</text>
</comment>
<dbReference type="CDD" id="cd02440">
    <property type="entry name" value="AdoMet_MTases"/>
    <property type="match status" value="1"/>
</dbReference>
<evidence type="ECO:0000256" key="13">
    <source>
        <dbReference type="ARBA" id="ARBA00080992"/>
    </source>
</evidence>
<protein>
    <recommendedName>
        <fullName evidence="15">Methyltransferase HEMK2</fullName>
    </recommendedName>
    <alternativeName>
        <fullName evidence="14">HemK methyltransferase family member 2</fullName>
    </alternativeName>
    <alternativeName>
        <fullName evidence="12">Lysine N-methyltransferase 9</fullName>
    </alternativeName>
    <alternativeName>
        <fullName evidence="11">Methylarsonite methyltransferase N6AMT1</fullName>
    </alternativeName>
    <alternativeName>
        <fullName evidence="16">Methyltransferase N6AMT1</fullName>
    </alternativeName>
    <alternativeName>
        <fullName evidence="13">Protein N(5)-glutamine methyltransferase</fullName>
    </alternativeName>
</protein>
<sequence length="228" mass="25489">MQTPYLPRAIFGDDFNHVYEPAEDTFLLLDALEQDLELLKEGVDICLECGSGSGTIITALSIAFKQGLEQEATTKNRLMLATDINHEACRTTRKCASYHNQLHNLEIIRTNLAESLVDRLGNSVDLLLFNPPYVPTDSNETVEGANQLQHSWAGGKKGRELIDIFLESYVPRLLNKPNGVAYMVALSENNINELCNALSDKHKLAGKVVLQRRAGPELLHVIKYQWIT</sequence>